<reference evidence="2 3" key="1">
    <citation type="submission" date="2019-12" db="EMBL/GenBank/DDBJ databases">
        <title>Mucilaginibacter sp. HMF7410 genome sequencing and assembly.</title>
        <authorList>
            <person name="Kang H."/>
            <person name="Cha I."/>
            <person name="Kim H."/>
            <person name="Joh K."/>
        </authorList>
    </citation>
    <scope>NUCLEOTIDE SEQUENCE [LARGE SCALE GENOMIC DNA]</scope>
    <source>
        <strain evidence="2 3">HMF7410</strain>
    </source>
</reference>
<evidence type="ECO:0000313" key="2">
    <source>
        <dbReference type="EMBL" id="MVN23477.1"/>
    </source>
</evidence>
<organism evidence="2 3">
    <name type="scientific">Mucilaginibacter arboris</name>
    <dbReference type="NCBI Taxonomy" id="2682090"/>
    <lineage>
        <taxon>Bacteria</taxon>
        <taxon>Pseudomonadati</taxon>
        <taxon>Bacteroidota</taxon>
        <taxon>Sphingobacteriia</taxon>
        <taxon>Sphingobacteriales</taxon>
        <taxon>Sphingobacteriaceae</taxon>
        <taxon>Mucilaginibacter</taxon>
    </lineage>
</organism>
<accession>A0A7K1T1T3</accession>
<proteinExistence type="inferred from homology"/>
<gene>
    <name evidence="2" type="ORF">GO621_18290</name>
</gene>
<protein>
    <recommendedName>
        <fullName evidence="4">Prevent-host-death protein</fullName>
    </recommendedName>
</protein>
<evidence type="ECO:0000313" key="3">
    <source>
        <dbReference type="Proteomes" id="UP000462014"/>
    </source>
</evidence>
<comment type="similarity">
    <text evidence="1">Belongs to the phD/YefM antitoxin family.</text>
</comment>
<dbReference type="InterPro" id="IPR036165">
    <property type="entry name" value="YefM-like_sf"/>
</dbReference>
<keyword evidence="3" id="KW-1185">Reference proteome</keyword>
<dbReference type="AlphaFoldDB" id="A0A7K1T1T3"/>
<evidence type="ECO:0000256" key="1">
    <source>
        <dbReference type="ARBA" id="ARBA00009981"/>
    </source>
</evidence>
<name>A0A7K1T1T3_9SPHI</name>
<dbReference type="SUPFAM" id="SSF143120">
    <property type="entry name" value="YefM-like"/>
    <property type="match status" value="1"/>
</dbReference>
<dbReference type="Proteomes" id="UP000462014">
    <property type="component" value="Unassembled WGS sequence"/>
</dbReference>
<sequence length="111" mass="12818">MPFFSMQVVLILILCILAYQYVYTMKTIVETTSRQFRAHQKDFFDMADKGHDIVIKRGSKQAYVLIPVSADDLYFTPEMIARIKESQQQIKDGKGIVVGTKEELNTFFDTL</sequence>
<dbReference type="EMBL" id="WPIK01000029">
    <property type="protein sequence ID" value="MVN23477.1"/>
    <property type="molecule type" value="Genomic_DNA"/>
</dbReference>
<evidence type="ECO:0008006" key="4">
    <source>
        <dbReference type="Google" id="ProtNLM"/>
    </source>
</evidence>
<comment type="caution">
    <text evidence="2">The sequence shown here is derived from an EMBL/GenBank/DDBJ whole genome shotgun (WGS) entry which is preliminary data.</text>
</comment>